<dbReference type="Proteomes" id="UP000623269">
    <property type="component" value="Unassembled WGS sequence"/>
</dbReference>
<dbReference type="AlphaFoldDB" id="A0A8J7L0H1"/>
<evidence type="ECO:0000313" key="3">
    <source>
        <dbReference type="Proteomes" id="UP000623269"/>
    </source>
</evidence>
<dbReference type="SUPFAM" id="SSF140683">
    <property type="entry name" value="SP0561-like"/>
    <property type="match status" value="1"/>
</dbReference>
<accession>A0A8J7L0H1</accession>
<evidence type="ECO:0000313" key="2">
    <source>
        <dbReference type="EMBL" id="MBH1942363.1"/>
    </source>
</evidence>
<protein>
    <submittedName>
        <fullName evidence="2">DUF1858 domain-containing protein</fullName>
    </submittedName>
</protein>
<dbReference type="Gene3D" id="1.10.3910.10">
    <property type="entry name" value="SP0561-like"/>
    <property type="match status" value="1"/>
</dbReference>
<evidence type="ECO:0000259" key="1">
    <source>
        <dbReference type="Pfam" id="PF08984"/>
    </source>
</evidence>
<proteinExistence type="predicted"/>
<feature type="domain" description="DUF1858" evidence="1">
    <location>
        <begin position="12"/>
        <end position="69"/>
    </location>
</feature>
<dbReference type="InterPro" id="IPR038062">
    <property type="entry name" value="ScdA-like_N_sf"/>
</dbReference>
<comment type="caution">
    <text evidence="2">The sequence shown here is derived from an EMBL/GenBank/DDBJ whole genome shotgun (WGS) entry which is preliminary data.</text>
</comment>
<organism evidence="2 3">
    <name type="scientific">Mobilitalea sibirica</name>
    <dbReference type="NCBI Taxonomy" id="1462919"/>
    <lineage>
        <taxon>Bacteria</taxon>
        <taxon>Bacillati</taxon>
        <taxon>Bacillota</taxon>
        <taxon>Clostridia</taxon>
        <taxon>Lachnospirales</taxon>
        <taxon>Lachnospiraceae</taxon>
        <taxon>Mobilitalea</taxon>
    </lineage>
</organism>
<sequence>MKSNDNTQKAVIDLKKSIYELCNEYPGLPDVLTKLGFTDITKPGMLQTVGRFMTLPKGSVLKKIPMDKIKETLCNEGYDII</sequence>
<dbReference type="InterPro" id="IPR015077">
    <property type="entry name" value="DUF1858"/>
</dbReference>
<name>A0A8J7L0H1_9FIRM</name>
<dbReference type="Pfam" id="PF08984">
    <property type="entry name" value="DUF1858"/>
    <property type="match status" value="1"/>
</dbReference>
<gene>
    <name evidence="2" type="ORF">I5677_15785</name>
</gene>
<dbReference type="RefSeq" id="WP_197662614.1">
    <property type="nucleotide sequence ID" value="NZ_JAEAGR010000020.1"/>
</dbReference>
<dbReference type="EMBL" id="JAEAGR010000020">
    <property type="protein sequence ID" value="MBH1942363.1"/>
    <property type="molecule type" value="Genomic_DNA"/>
</dbReference>
<reference evidence="2" key="1">
    <citation type="submission" date="2020-12" db="EMBL/GenBank/DDBJ databases">
        <title>M. sibirica DSM 26468T genome.</title>
        <authorList>
            <person name="Thieme N."/>
            <person name="Rettenmaier R."/>
            <person name="Zverlov V."/>
            <person name="Liebl W."/>
        </authorList>
    </citation>
    <scope>NUCLEOTIDE SEQUENCE</scope>
    <source>
        <strain evidence="2">DSM 26468</strain>
    </source>
</reference>
<keyword evidence="3" id="KW-1185">Reference proteome</keyword>